<dbReference type="OrthoDB" id="6436684at2759"/>
<proteinExistence type="predicted"/>
<feature type="chain" id="PRO_5021460146" description="Calcium-activated chloride channel N-terminal domain-containing protein" evidence="1">
    <location>
        <begin position="23"/>
        <end position="194"/>
    </location>
</feature>
<dbReference type="EMBL" id="BGPR01008574">
    <property type="protein sequence ID" value="GBN34662.1"/>
    <property type="molecule type" value="Genomic_DNA"/>
</dbReference>
<feature type="non-terminal residue" evidence="3">
    <location>
        <position position="194"/>
    </location>
</feature>
<keyword evidence="4" id="KW-1185">Reference proteome</keyword>
<evidence type="ECO:0000313" key="3">
    <source>
        <dbReference type="EMBL" id="GBN34662.1"/>
    </source>
</evidence>
<gene>
    <name evidence="3" type="ORF">AVEN_191579_1</name>
</gene>
<evidence type="ECO:0000313" key="4">
    <source>
        <dbReference type="Proteomes" id="UP000499080"/>
    </source>
</evidence>
<dbReference type="Proteomes" id="UP000499080">
    <property type="component" value="Unassembled WGS sequence"/>
</dbReference>
<protein>
    <recommendedName>
        <fullName evidence="2">Calcium-activated chloride channel N-terminal domain-containing protein</fullName>
    </recommendedName>
</protein>
<dbReference type="AlphaFoldDB" id="A0A4Y2N6Z0"/>
<reference evidence="3 4" key="1">
    <citation type="journal article" date="2019" name="Sci. Rep.">
        <title>Orb-weaving spider Araneus ventricosus genome elucidates the spidroin gene catalogue.</title>
        <authorList>
            <person name="Kono N."/>
            <person name="Nakamura H."/>
            <person name="Ohtoshi R."/>
            <person name="Moran D.A.P."/>
            <person name="Shinohara A."/>
            <person name="Yoshida Y."/>
            <person name="Fujiwara M."/>
            <person name="Mori M."/>
            <person name="Tomita M."/>
            <person name="Arakawa K."/>
        </authorList>
    </citation>
    <scope>NUCLEOTIDE SEQUENCE [LARGE SCALE GENOMIC DNA]</scope>
</reference>
<evidence type="ECO:0000256" key="1">
    <source>
        <dbReference type="SAM" id="SignalP"/>
    </source>
</evidence>
<feature type="domain" description="Calcium-activated chloride channel N-terminal" evidence="2">
    <location>
        <begin position="24"/>
        <end position="170"/>
    </location>
</feature>
<name>A0A4Y2N6Z0_ARAVE</name>
<dbReference type="Pfam" id="PF08434">
    <property type="entry name" value="CLCA"/>
    <property type="match status" value="1"/>
</dbReference>
<comment type="caution">
    <text evidence="3">The sequence shown here is derived from an EMBL/GenBank/DDBJ whole genome shotgun (WGS) entry which is preliminary data.</text>
</comment>
<feature type="signal peptide" evidence="1">
    <location>
        <begin position="1"/>
        <end position="22"/>
    </location>
</feature>
<organism evidence="3 4">
    <name type="scientific">Araneus ventricosus</name>
    <name type="common">Orbweaver spider</name>
    <name type="synonym">Epeira ventricosa</name>
    <dbReference type="NCBI Taxonomy" id="182803"/>
    <lineage>
        <taxon>Eukaryota</taxon>
        <taxon>Metazoa</taxon>
        <taxon>Ecdysozoa</taxon>
        <taxon>Arthropoda</taxon>
        <taxon>Chelicerata</taxon>
        <taxon>Arachnida</taxon>
        <taxon>Araneae</taxon>
        <taxon>Araneomorphae</taxon>
        <taxon>Entelegynae</taxon>
        <taxon>Araneoidea</taxon>
        <taxon>Araneidae</taxon>
        <taxon>Araneus</taxon>
    </lineage>
</organism>
<dbReference type="InterPro" id="IPR013642">
    <property type="entry name" value="CLCA_N"/>
</dbReference>
<sequence>MILRCVCWSIFLCLSLRQTAEAQVQIDEHGYQNVLISFAPNVPSENGKELVNSIQDLLKLTSSALHTAIGIPIASATFLLPPSWPTQTWEDITVTPASSEQTARRSDISVDAAEHSPFGKQPVALQHGGCGVAGHQITLPLDFVSSTEEYPKGKLIAREWLKYRYGVFDENGFPGDLLYPDYYRIPGSSETRIT</sequence>
<accession>A0A4Y2N6Z0</accession>
<keyword evidence="1" id="KW-0732">Signal</keyword>
<evidence type="ECO:0000259" key="2">
    <source>
        <dbReference type="Pfam" id="PF08434"/>
    </source>
</evidence>